<reference evidence="1" key="1">
    <citation type="journal article" date="2020" name="Nature">
        <title>Giant virus diversity and host interactions through global metagenomics.</title>
        <authorList>
            <person name="Schulz F."/>
            <person name="Roux S."/>
            <person name="Paez-Espino D."/>
            <person name="Jungbluth S."/>
            <person name="Walsh D.A."/>
            <person name="Denef V.J."/>
            <person name="McMahon K.D."/>
            <person name="Konstantinidis K.T."/>
            <person name="Eloe-Fadrosh E.A."/>
            <person name="Kyrpides N.C."/>
            <person name="Woyke T."/>
        </authorList>
    </citation>
    <scope>NUCLEOTIDE SEQUENCE</scope>
    <source>
        <strain evidence="1">GVMAG-M-3300001348-25</strain>
    </source>
</reference>
<evidence type="ECO:0000313" key="1">
    <source>
        <dbReference type="EMBL" id="QHT28130.1"/>
    </source>
</evidence>
<name>A0A6C0EIC2_9ZZZZ</name>
<dbReference type="EMBL" id="MN738852">
    <property type="protein sequence ID" value="QHT28130.1"/>
    <property type="molecule type" value="Genomic_DNA"/>
</dbReference>
<dbReference type="AlphaFoldDB" id="A0A6C0EIC2"/>
<proteinExistence type="predicted"/>
<accession>A0A6C0EIC2</accession>
<organism evidence="1">
    <name type="scientific">viral metagenome</name>
    <dbReference type="NCBI Taxonomy" id="1070528"/>
    <lineage>
        <taxon>unclassified sequences</taxon>
        <taxon>metagenomes</taxon>
        <taxon>organismal metagenomes</taxon>
    </lineage>
</organism>
<protein>
    <submittedName>
        <fullName evidence="1">Uncharacterized protein</fullName>
    </submittedName>
</protein>
<sequence length="85" mass="9971">MPFMNGRTLEELIVQAKNVAYCNPNKPYDQWNDDEFIMKSIYIAVQHYEQTHSLISVCNTIPPLKIFVKAQLKTYIKMYSQTNPI</sequence>